<comment type="caution">
    <text evidence="1">The sequence shown here is derived from an EMBL/GenBank/DDBJ whole genome shotgun (WGS) entry which is preliminary data.</text>
</comment>
<accession>A0AAV7R896</accession>
<name>A0AAV7R896_PLEWA</name>
<protein>
    <submittedName>
        <fullName evidence="1">Uncharacterized protein</fullName>
    </submittedName>
</protein>
<gene>
    <name evidence="1" type="ORF">NDU88_013197</name>
</gene>
<keyword evidence="2" id="KW-1185">Reference proteome</keyword>
<reference evidence="1" key="1">
    <citation type="journal article" date="2022" name="bioRxiv">
        <title>Sequencing and chromosome-scale assembly of the giantPleurodeles waltlgenome.</title>
        <authorList>
            <person name="Brown T."/>
            <person name="Elewa A."/>
            <person name="Iarovenko S."/>
            <person name="Subramanian E."/>
            <person name="Araus A.J."/>
            <person name="Petzold A."/>
            <person name="Susuki M."/>
            <person name="Suzuki K.-i.T."/>
            <person name="Hayashi T."/>
            <person name="Toyoda A."/>
            <person name="Oliveira C."/>
            <person name="Osipova E."/>
            <person name="Leigh N.D."/>
            <person name="Simon A."/>
            <person name="Yun M.H."/>
        </authorList>
    </citation>
    <scope>NUCLEOTIDE SEQUENCE</scope>
    <source>
        <strain evidence="1">20211129_DDA</strain>
        <tissue evidence="1">Liver</tissue>
    </source>
</reference>
<proteinExistence type="predicted"/>
<dbReference type="EMBL" id="JANPWB010000010">
    <property type="protein sequence ID" value="KAJ1146945.1"/>
    <property type="molecule type" value="Genomic_DNA"/>
</dbReference>
<dbReference type="AlphaFoldDB" id="A0AAV7R896"/>
<evidence type="ECO:0000313" key="1">
    <source>
        <dbReference type="EMBL" id="KAJ1146945.1"/>
    </source>
</evidence>
<sequence length="205" mass="21782">MVPVIPGAQCCFAFQIQERHWPDVVPLARLLRSERLFLCLHWAGMAAEECGGCFCVCTGLEWLLRSAEAVSVSELDLATLLRSAEAVSVSALGLARLLRSAEAVSVPALGLPRVAAEECGGCVCTRPGVASEECGGCFCVCTVLVWLLRSAEAVSVSAISLMWLLRSAEAASVSALGWCGCRGVRRLFLCLHWAGVAAEECGDCF</sequence>
<evidence type="ECO:0000313" key="2">
    <source>
        <dbReference type="Proteomes" id="UP001066276"/>
    </source>
</evidence>
<organism evidence="1 2">
    <name type="scientific">Pleurodeles waltl</name>
    <name type="common">Iberian ribbed newt</name>
    <dbReference type="NCBI Taxonomy" id="8319"/>
    <lineage>
        <taxon>Eukaryota</taxon>
        <taxon>Metazoa</taxon>
        <taxon>Chordata</taxon>
        <taxon>Craniata</taxon>
        <taxon>Vertebrata</taxon>
        <taxon>Euteleostomi</taxon>
        <taxon>Amphibia</taxon>
        <taxon>Batrachia</taxon>
        <taxon>Caudata</taxon>
        <taxon>Salamandroidea</taxon>
        <taxon>Salamandridae</taxon>
        <taxon>Pleurodelinae</taxon>
        <taxon>Pleurodeles</taxon>
    </lineage>
</organism>
<dbReference type="Proteomes" id="UP001066276">
    <property type="component" value="Chromosome 6"/>
</dbReference>